<dbReference type="SUPFAM" id="SSF53335">
    <property type="entry name" value="S-adenosyl-L-methionine-dependent methyltransferases"/>
    <property type="match status" value="1"/>
</dbReference>
<dbReference type="EMBL" id="JBDKWZ010000007">
    <property type="protein sequence ID" value="MEN7549036.1"/>
    <property type="molecule type" value="Genomic_DNA"/>
</dbReference>
<keyword evidence="4" id="KW-1185">Reference proteome</keyword>
<dbReference type="Gene3D" id="3.40.50.300">
    <property type="entry name" value="P-loop containing nucleotide triphosphate hydrolases"/>
    <property type="match status" value="1"/>
</dbReference>
<dbReference type="Gene3D" id="3.40.50.150">
    <property type="entry name" value="Vaccinia Virus protein VP39"/>
    <property type="match status" value="1"/>
</dbReference>
<comment type="caution">
    <text evidence="3">The sequence shown here is derived from an EMBL/GenBank/DDBJ whole genome shotgun (WGS) entry which is preliminary data.</text>
</comment>
<protein>
    <submittedName>
        <fullName evidence="3">Uncharacterized protein</fullName>
    </submittedName>
</protein>
<feature type="compositionally biased region" description="Basic and acidic residues" evidence="2">
    <location>
        <begin position="342"/>
        <end position="358"/>
    </location>
</feature>
<evidence type="ECO:0000256" key="2">
    <source>
        <dbReference type="SAM" id="MobiDB-lite"/>
    </source>
</evidence>
<sequence>MSDSYYIINPDRKAELHFDYGEYKALPEELKKELKRYFVWGRKRKAWVSKGDHRNFSVITMVSKLDLPLKEKQARKSFTEQQEGKAAKAEYRAEKYATRAEKAQERSERLRAEFNRLRKDWSWLTQPHVNSSGGRAFTRSRNRVMDRYDKGLEEYRKSEQYRAMAQRAATSATQPKLSDPNFLQRRIKEAQKRLRQQEKMTENSQERLEQAESEEQKAFSLESLERTLEDYEEAQEKLAYYTARLNELKAEGAQVFDRESLQGALYIKGRRAWYKVVRVNKSTVTHSWFAGDFKTPHSDIQDAVFAGDEYKITGHRQGYAFQIEVLQRGEDKKETSNLTTDPPKEEKPVTSDPKEKPAKKPAVKLPFKQHLAAYAAWKEVRETVESSAKEWHSTIGGRIRLSDNFELYDFDSQRVPSEDDHSFTFRVGTYLDPDKNVVIVGEHLQQIYGMRVYMRSIRKRVKPSGKQESYGFKVLVSQWTPFALPDRVQVPAGKRKPHYRLAEPKGYRDREKLRRDVLLEELMLGKLEMALESKFNGMEDMTERIPKEQQHWYVPGLSQIPEVFYRETPEHYGKNLVLWGHSGVRYALRYHHRPVPQYLDLESPTRKATPQKKGLSPEAKKKLAEQLRQKAESLEQKAAAKRSGGTFHQNWTPRRAGIMKSLEADAEALEQKAFAFRKLAEGWEAGSVPELLQGIRTIADLNELYSFYPTIRGNTPESYLDEARKRLERLQTMGLDSESRFQAAKKALQELAPVEPSEEAQSARRLRELEEKFRTSKQPGFFPTPKAVAEKMIALARVPEGAVILEPSAGLGHLAAEIKQAFPENKLVIGELNRSFHEVLSLKGFEVAFDDFLSYRPAEKDKPEIILMNPPFEKGQDAEHILHAFEMVKPGGQVISLASEGLFFRQSKKETAFREFLEEQGGTSEVLPEKSFTGSGAFKQTGVRTRIVVLEKPAVKEEKPVATKPEEQAVEPKKKPEMKKKVSVQQEILFKEDVYHFSEDQKIIRKFAGMSGKAKSRKELKNAILDLQKKAKEKRFSDSYKPLLRKLQDEAVDLYNGMERDKITRQTVEFSKRLASELEQEVQKKKLRYSVTLLKRFLNLQGEEIPEKAERLLVLIQSALKKGKVPKNDPYYSKLKAVEKELSQEKSPELESRSLEGIRMEAKTPKGVMSAGDLQKMDFKVLPFSGKWAEFIGQPSENFYLILYGKPKMGKSNLAFQLAKYLGSFGKVLYVAAEEGFGLTLKTKMEENGIAAEDPVHFSDARHLEGVKRHLDQGYAACFIDSINVLDLEPEEFERFRKSYPNTAFVCIMQSTKNGNFRGSQEWTHNADSIASLDEPGRAECRGRFGGGVYWVFGKPETEEAVVN</sequence>
<feature type="region of interest" description="Disordered" evidence="2">
    <location>
        <begin position="601"/>
        <end position="621"/>
    </location>
</feature>
<feature type="region of interest" description="Disordered" evidence="2">
    <location>
        <begin position="330"/>
        <end position="362"/>
    </location>
</feature>
<feature type="coiled-coil region" evidence="1">
    <location>
        <begin position="86"/>
        <end position="120"/>
    </location>
</feature>
<evidence type="ECO:0000256" key="1">
    <source>
        <dbReference type="SAM" id="Coils"/>
    </source>
</evidence>
<evidence type="ECO:0000313" key="4">
    <source>
        <dbReference type="Proteomes" id="UP001403385"/>
    </source>
</evidence>
<dbReference type="InterPro" id="IPR027417">
    <property type="entry name" value="P-loop_NTPase"/>
</dbReference>
<dbReference type="Proteomes" id="UP001403385">
    <property type="component" value="Unassembled WGS sequence"/>
</dbReference>
<reference evidence="3 4" key="1">
    <citation type="submission" date="2024-04" db="EMBL/GenBank/DDBJ databases">
        <title>Novel genus in family Flammeovirgaceae.</title>
        <authorList>
            <person name="Nguyen T.H."/>
            <person name="Vuong T.Q."/>
            <person name="Le H."/>
            <person name="Kim S.-G."/>
        </authorList>
    </citation>
    <scope>NUCLEOTIDE SEQUENCE [LARGE SCALE GENOMIC DNA]</scope>
    <source>
        <strain evidence="3 4">JCM 23209</strain>
    </source>
</reference>
<dbReference type="RefSeq" id="WP_346821808.1">
    <property type="nucleotide sequence ID" value="NZ_JBDKWZ010000007.1"/>
</dbReference>
<gene>
    <name evidence="3" type="ORF">AAG747_14020</name>
</gene>
<organism evidence="3 4">
    <name type="scientific">Rapidithrix thailandica</name>
    <dbReference type="NCBI Taxonomy" id="413964"/>
    <lineage>
        <taxon>Bacteria</taxon>
        <taxon>Pseudomonadati</taxon>
        <taxon>Bacteroidota</taxon>
        <taxon>Cytophagia</taxon>
        <taxon>Cytophagales</taxon>
        <taxon>Flammeovirgaceae</taxon>
        <taxon>Rapidithrix</taxon>
    </lineage>
</organism>
<dbReference type="InterPro" id="IPR029063">
    <property type="entry name" value="SAM-dependent_MTases_sf"/>
</dbReference>
<evidence type="ECO:0000313" key="3">
    <source>
        <dbReference type="EMBL" id="MEN7549036.1"/>
    </source>
</evidence>
<feature type="coiled-coil region" evidence="1">
    <location>
        <begin position="624"/>
        <end position="679"/>
    </location>
</feature>
<name>A0AAW9SEB3_9BACT</name>
<accession>A0AAW9SEB3</accession>
<dbReference type="SUPFAM" id="SSF52540">
    <property type="entry name" value="P-loop containing nucleoside triphosphate hydrolases"/>
    <property type="match status" value="1"/>
</dbReference>
<keyword evidence="1" id="KW-0175">Coiled coil</keyword>
<proteinExistence type="predicted"/>
<feature type="region of interest" description="Disordered" evidence="2">
    <location>
        <begin position="196"/>
        <end position="216"/>
    </location>
</feature>